<dbReference type="PANTHER" id="PTHR30450">
    <property type="entry name" value="ABC TRANSPORTER PERMEASE"/>
    <property type="match status" value="1"/>
</dbReference>
<evidence type="ECO:0000256" key="3">
    <source>
        <dbReference type="ARBA" id="ARBA00022475"/>
    </source>
</evidence>
<dbReference type="GO" id="GO:0048473">
    <property type="term" value="P:D-methionine transmembrane transport"/>
    <property type="evidence" value="ECO:0007669"/>
    <property type="project" value="TreeGrafter"/>
</dbReference>
<feature type="domain" description="ABC transmembrane type-1" evidence="8">
    <location>
        <begin position="24"/>
        <end position="218"/>
    </location>
</feature>
<dbReference type="GO" id="GO:0005886">
    <property type="term" value="C:plasma membrane"/>
    <property type="evidence" value="ECO:0007669"/>
    <property type="project" value="UniProtKB-SubCell"/>
</dbReference>
<protein>
    <submittedName>
        <fullName evidence="9">Binding-protein-dependent transport systems inner membrane component</fullName>
    </submittedName>
</protein>
<dbReference type="Gene3D" id="1.10.3720.10">
    <property type="entry name" value="MetI-like"/>
    <property type="match status" value="1"/>
</dbReference>
<keyword evidence="4 7" id="KW-0812">Transmembrane</keyword>
<dbReference type="InterPro" id="IPR051322">
    <property type="entry name" value="AA_ABC_Transporter_Permease"/>
</dbReference>
<feature type="transmembrane region" description="Helical" evidence="7">
    <location>
        <begin position="28"/>
        <end position="50"/>
    </location>
</feature>
<dbReference type="InterPro" id="IPR035906">
    <property type="entry name" value="MetI-like_sf"/>
</dbReference>
<keyword evidence="2 7" id="KW-0813">Transport</keyword>
<evidence type="ECO:0000256" key="4">
    <source>
        <dbReference type="ARBA" id="ARBA00022692"/>
    </source>
</evidence>
<keyword evidence="5 7" id="KW-1133">Transmembrane helix</keyword>
<dbReference type="HOGENOM" id="CLU_077375_0_1_11"/>
<gene>
    <name evidence="9" type="ordered locus">Celgi_1350</name>
</gene>
<evidence type="ECO:0000256" key="7">
    <source>
        <dbReference type="RuleBase" id="RU363032"/>
    </source>
</evidence>
<dbReference type="AlphaFoldDB" id="F8A314"/>
<dbReference type="PROSITE" id="PS50928">
    <property type="entry name" value="ABC_TM1"/>
    <property type="match status" value="1"/>
</dbReference>
<dbReference type="SUPFAM" id="SSF161098">
    <property type="entry name" value="MetI-like"/>
    <property type="match status" value="1"/>
</dbReference>
<feature type="transmembrane region" description="Helical" evidence="7">
    <location>
        <begin position="198"/>
        <end position="218"/>
    </location>
</feature>
<keyword evidence="6 7" id="KW-0472">Membrane</keyword>
<dbReference type="OrthoDB" id="9793490at2"/>
<dbReference type="Proteomes" id="UP000000485">
    <property type="component" value="Chromosome"/>
</dbReference>
<proteinExistence type="inferred from homology"/>
<dbReference type="CDD" id="cd06261">
    <property type="entry name" value="TM_PBP2"/>
    <property type="match status" value="1"/>
</dbReference>
<name>F8A314_CELGA</name>
<comment type="subcellular location">
    <subcellularLocation>
        <location evidence="1 7">Cell membrane</location>
        <topology evidence="1 7">Multi-pass membrane protein</topology>
    </subcellularLocation>
</comment>
<evidence type="ECO:0000256" key="2">
    <source>
        <dbReference type="ARBA" id="ARBA00022448"/>
    </source>
</evidence>
<keyword evidence="10" id="KW-1185">Reference proteome</keyword>
<evidence type="ECO:0000256" key="1">
    <source>
        <dbReference type="ARBA" id="ARBA00004651"/>
    </source>
</evidence>
<dbReference type="Pfam" id="PF00528">
    <property type="entry name" value="BPD_transp_1"/>
    <property type="match status" value="1"/>
</dbReference>
<reference evidence="10" key="1">
    <citation type="submission" date="2011-04" db="EMBL/GenBank/DDBJ databases">
        <title>Complete sequence of Cellvibrio gilvus ATCC 13127.</title>
        <authorList>
            <person name="Lucas S."/>
            <person name="Han J."/>
            <person name="Lapidus A."/>
            <person name="Cheng J.-F."/>
            <person name="Goodwin L."/>
            <person name="Pitluck S."/>
            <person name="Peters L."/>
            <person name="Munk A."/>
            <person name="Detter J.C."/>
            <person name="Han C."/>
            <person name="Tapia R."/>
            <person name="Land M."/>
            <person name="Hauser L."/>
            <person name="Kyrpides N."/>
            <person name="Ivanova N."/>
            <person name="Ovchinnikova G."/>
            <person name="Pagani I."/>
            <person name="Mead D."/>
            <person name="Brumm P."/>
            <person name="Woyke T."/>
        </authorList>
    </citation>
    <scope>NUCLEOTIDE SEQUENCE [LARGE SCALE GENOMIC DNA]</scope>
    <source>
        <strain evidence="10">ATCC 13127 / NRRL B-14078</strain>
    </source>
</reference>
<dbReference type="STRING" id="593907.Celgi_1350"/>
<accession>F8A314</accession>
<comment type="similarity">
    <text evidence="7">Belongs to the binding-protein-dependent transport system permease family.</text>
</comment>
<dbReference type="KEGG" id="cga:Celgi_1350"/>
<dbReference type="RefSeq" id="WP_013883388.1">
    <property type="nucleotide sequence ID" value="NC_015671.1"/>
</dbReference>
<evidence type="ECO:0000259" key="8">
    <source>
        <dbReference type="PROSITE" id="PS50928"/>
    </source>
</evidence>
<feature type="transmembrane region" description="Helical" evidence="7">
    <location>
        <begin position="153"/>
        <end position="178"/>
    </location>
</feature>
<keyword evidence="3" id="KW-1003">Cell membrane</keyword>
<dbReference type="eggNOG" id="COG2011">
    <property type="taxonomic scope" value="Bacteria"/>
</dbReference>
<evidence type="ECO:0000256" key="5">
    <source>
        <dbReference type="ARBA" id="ARBA00022989"/>
    </source>
</evidence>
<evidence type="ECO:0000256" key="6">
    <source>
        <dbReference type="ARBA" id="ARBA00023136"/>
    </source>
</evidence>
<dbReference type="EMBL" id="CP002665">
    <property type="protein sequence ID" value="AEI11869.1"/>
    <property type="molecule type" value="Genomic_DNA"/>
</dbReference>
<sequence>MSAALLPAAGFEWDLHGPKLVESLGQTLYMVGATLLIGGALGLVLGLALYTTRRGGLLAHRGVFFALNLVVNVFRPIPFLILLMIIAPVTVTLLGTRLGSSAMVVAMSFAATFGVSRIVEQNLVAIDPGVIEAARATGASRWRIITTLVVPEALGPLILGYTFVFVAVVDMSALASIIDGGGLGAFALDYGYKRWNFAVVWITVVVIIVLVQVAQALGNRLSRRYLRR</sequence>
<dbReference type="PANTHER" id="PTHR30450:SF14">
    <property type="entry name" value="TRANSPORTER, PERMEASE PROTEIN, PUTATIVE-RELATED"/>
    <property type="match status" value="1"/>
</dbReference>
<evidence type="ECO:0000313" key="10">
    <source>
        <dbReference type="Proteomes" id="UP000000485"/>
    </source>
</evidence>
<organism evidence="9 10">
    <name type="scientific">Cellulomonas gilvus (strain ATCC 13127 / NRRL B-14078)</name>
    <name type="common">Cellvibrio gilvus</name>
    <dbReference type="NCBI Taxonomy" id="593907"/>
    <lineage>
        <taxon>Bacteria</taxon>
        <taxon>Bacillati</taxon>
        <taxon>Actinomycetota</taxon>
        <taxon>Actinomycetes</taxon>
        <taxon>Micrococcales</taxon>
        <taxon>Cellulomonadaceae</taxon>
        <taxon>Cellulomonas</taxon>
    </lineage>
</organism>
<dbReference type="InterPro" id="IPR000515">
    <property type="entry name" value="MetI-like"/>
</dbReference>
<feature type="transmembrane region" description="Helical" evidence="7">
    <location>
        <begin position="62"/>
        <end position="86"/>
    </location>
</feature>
<evidence type="ECO:0000313" key="9">
    <source>
        <dbReference type="EMBL" id="AEI11869.1"/>
    </source>
</evidence>